<accession>A0A9E2KZG3</accession>
<reference evidence="1" key="1">
    <citation type="journal article" date="2021" name="PeerJ">
        <title>Extensive microbial diversity within the chicken gut microbiome revealed by metagenomics and culture.</title>
        <authorList>
            <person name="Gilroy R."/>
            <person name="Ravi A."/>
            <person name="Getino M."/>
            <person name="Pursley I."/>
            <person name="Horton D.L."/>
            <person name="Alikhan N.F."/>
            <person name="Baker D."/>
            <person name="Gharbi K."/>
            <person name="Hall N."/>
            <person name="Watson M."/>
            <person name="Adriaenssens E.M."/>
            <person name="Foster-Nyarko E."/>
            <person name="Jarju S."/>
            <person name="Secka A."/>
            <person name="Antonio M."/>
            <person name="Oren A."/>
            <person name="Chaudhuri R.R."/>
            <person name="La Ragione R."/>
            <person name="Hildebrand F."/>
            <person name="Pallen M.J."/>
        </authorList>
    </citation>
    <scope>NUCLEOTIDE SEQUENCE</scope>
    <source>
        <strain evidence="1">A6-441</strain>
    </source>
</reference>
<comment type="caution">
    <text evidence="1">The sequence shown here is derived from an EMBL/GenBank/DDBJ whole genome shotgun (WGS) entry which is preliminary data.</text>
</comment>
<gene>
    <name evidence="1" type="ORF">IAA47_07765</name>
</gene>
<dbReference type="PANTHER" id="PTHR11669">
    <property type="entry name" value="REPLICATION FACTOR C / DNA POLYMERASE III GAMMA-TAU SUBUNIT"/>
    <property type="match status" value="1"/>
</dbReference>
<dbReference type="AlphaFoldDB" id="A0A9E2KZG3"/>
<dbReference type="GO" id="GO:0006261">
    <property type="term" value="P:DNA-templated DNA replication"/>
    <property type="evidence" value="ECO:0007669"/>
    <property type="project" value="TreeGrafter"/>
</dbReference>
<sequence length="303" mass="35558">MIRDIISNEEVKEFFKNELKLDKNSGTYLFYGSDMNLLMEFALYFAKGLCCEVLEGNFCGECSTCKRIDKLLYSDLEILDNPDGIKVDEVRELTYKSSSSSYEGNRKIFIIKDISKMKKEASNALLKLIEEPNQGSFFILLNNNLNILPTIKSRSILVKIKRRTAQELEVDDYTYSFFRGNSEDIERYKLLDIDLESGYSYQEIARAIKGYEESKELEYKIDMYKAIRDFVNNRSYLKTYEKIFFAEEIVRASSDRNIYRDIVSYLIEVMGDLNGLQERLTMKGMLRFPINMRVFFINLFLEL</sequence>
<dbReference type="PANTHER" id="PTHR11669:SF8">
    <property type="entry name" value="DNA POLYMERASE III SUBUNIT DELTA"/>
    <property type="match status" value="1"/>
</dbReference>
<evidence type="ECO:0000313" key="2">
    <source>
        <dbReference type="Proteomes" id="UP000724657"/>
    </source>
</evidence>
<dbReference type="InterPro" id="IPR027417">
    <property type="entry name" value="P-loop_NTPase"/>
</dbReference>
<protein>
    <submittedName>
        <fullName evidence="1">ATPase</fullName>
    </submittedName>
</protein>
<reference evidence="1" key="2">
    <citation type="submission" date="2021-04" db="EMBL/GenBank/DDBJ databases">
        <authorList>
            <person name="Gilroy R."/>
        </authorList>
    </citation>
    <scope>NUCLEOTIDE SEQUENCE</scope>
    <source>
        <strain evidence="1">A6-441</strain>
    </source>
</reference>
<name>A0A9E2KZG3_9FUSO</name>
<dbReference type="InterPro" id="IPR050238">
    <property type="entry name" value="DNA_Rep/Repair_Clamp_Loader"/>
</dbReference>
<dbReference type="EMBL" id="JAHLFN010000070">
    <property type="protein sequence ID" value="MBU3842857.1"/>
    <property type="molecule type" value="Genomic_DNA"/>
</dbReference>
<evidence type="ECO:0000313" key="1">
    <source>
        <dbReference type="EMBL" id="MBU3842857.1"/>
    </source>
</evidence>
<dbReference type="SUPFAM" id="SSF52540">
    <property type="entry name" value="P-loop containing nucleoside triphosphate hydrolases"/>
    <property type="match status" value="1"/>
</dbReference>
<dbReference type="Proteomes" id="UP000724657">
    <property type="component" value="Unassembled WGS sequence"/>
</dbReference>
<proteinExistence type="predicted"/>
<dbReference type="Pfam" id="PF13177">
    <property type="entry name" value="DNA_pol3_delta2"/>
    <property type="match status" value="1"/>
</dbReference>
<organism evidence="1 2">
    <name type="scientific">Candidatus Fusobacterium pullicola</name>
    <dbReference type="NCBI Taxonomy" id="2838601"/>
    <lineage>
        <taxon>Bacteria</taxon>
        <taxon>Fusobacteriati</taxon>
        <taxon>Fusobacteriota</taxon>
        <taxon>Fusobacteriia</taxon>
        <taxon>Fusobacteriales</taxon>
        <taxon>Fusobacteriaceae</taxon>
        <taxon>Fusobacterium</taxon>
    </lineage>
</organism>
<dbReference type="Gene3D" id="3.40.50.300">
    <property type="entry name" value="P-loop containing nucleotide triphosphate hydrolases"/>
    <property type="match status" value="1"/>
</dbReference>